<dbReference type="Proteomes" id="UP000316471">
    <property type="component" value="Unassembled WGS sequence"/>
</dbReference>
<evidence type="ECO:0000313" key="8">
    <source>
        <dbReference type="EMBL" id="TWI10253.1"/>
    </source>
</evidence>
<dbReference type="Pfam" id="PF01081">
    <property type="entry name" value="Aldolase"/>
    <property type="match status" value="1"/>
</dbReference>
<proteinExistence type="inferred from homology"/>
<evidence type="ECO:0000256" key="1">
    <source>
        <dbReference type="ARBA" id="ARBA00000654"/>
    </source>
</evidence>
<dbReference type="PANTHER" id="PTHR30246:SF1">
    <property type="entry name" value="2-DEHYDRO-3-DEOXY-6-PHOSPHOGALACTONATE ALDOLASE-RELATED"/>
    <property type="match status" value="1"/>
</dbReference>
<dbReference type="InterPro" id="IPR031337">
    <property type="entry name" value="KDPG/KHG_AS_1"/>
</dbReference>
<comment type="caution">
    <text evidence="8">The sequence shown here is derived from an EMBL/GenBank/DDBJ whole genome shotgun (WGS) entry which is preliminary data.</text>
</comment>
<dbReference type="CDD" id="cd00452">
    <property type="entry name" value="KDPG_aldolase"/>
    <property type="match status" value="1"/>
</dbReference>
<keyword evidence="6" id="KW-0456">Lyase</keyword>
<dbReference type="Gene3D" id="3.20.20.70">
    <property type="entry name" value="Aldolase class I"/>
    <property type="match status" value="1"/>
</dbReference>
<dbReference type="GO" id="GO:0008675">
    <property type="term" value="F:2-dehydro-3-deoxy-phosphogluconate aldolase activity"/>
    <property type="evidence" value="ECO:0007669"/>
    <property type="project" value="UniProtKB-EC"/>
</dbReference>
<evidence type="ECO:0000313" key="9">
    <source>
        <dbReference type="Proteomes" id="UP000316471"/>
    </source>
</evidence>
<dbReference type="NCBIfam" id="NF004325">
    <property type="entry name" value="PRK05718.1"/>
    <property type="match status" value="1"/>
</dbReference>
<evidence type="ECO:0000256" key="3">
    <source>
        <dbReference type="ARBA" id="ARBA00006906"/>
    </source>
</evidence>
<dbReference type="InterPro" id="IPR013785">
    <property type="entry name" value="Aldolase_TIM"/>
</dbReference>
<evidence type="ECO:0000256" key="6">
    <source>
        <dbReference type="ARBA" id="ARBA00023239"/>
    </source>
</evidence>
<dbReference type="EC" id="4.1.2.14" evidence="5"/>
<protein>
    <recommendedName>
        <fullName evidence="5">2-dehydro-3-deoxy-phosphogluconate aldolase</fullName>
        <ecNumber evidence="5">4.1.2.14</ecNumber>
    </recommendedName>
</protein>
<dbReference type="PROSITE" id="PS00159">
    <property type="entry name" value="ALDOLASE_KDPG_KHG_1"/>
    <property type="match status" value="1"/>
</dbReference>
<accession>A0A562LRR4</accession>
<dbReference type="NCBIfam" id="TIGR01182">
    <property type="entry name" value="eda"/>
    <property type="match status" value="1"/>
</dbReference>
<gene>
    <name evidence="8" type="ORF">IP93_01831</name>
</gene>
<comment type="subunit">
    <text evidence="4">Homotrimer.</text>
</comment>
<evidence type="ECO:0000256" key="7">
    <source>
        <dbReference type="ARBA" id="ARBA00023277"/>
    </source>
</evidence>
<reference evidence="8 9" key="1">
    <citation type="journal article" date="2015" name="Stand. Genomic Sci.">
        <title>Genomic Encyclopedia of Bacterial and Archaeal Type Strains, Phase III: the genomes of soil and plant-associated and newly described type strains.</title>
        <authorList>
            <person name="Whitman W.B."/>
            <person name="Woyke T."/>
            <person name="Klenk H.P."/>
            <person name="Zhou Y."/>
            <person name="Lilburn T.G."/>
            <person name="Beck B.J."/>
            <person name="De Vos P."/>
            <person name="Vandamme P."/>
            <person name="Eisen J.A."/>
            <person name="Garrity G."/>
            <person name="Hugenholtz P."/>
            <person name="Kyrpides N.C."/>
        </authorList>
    </citation>
    <scope>NUCLEOTIDE SEQUENCE [LARGE SCALE GENOMIC DNA]</scope>
    <source>
        <strain evidence="8 9">CGMCC 1.10136</strain>
    </source>
</reference>
<evidence type="ECO:0000256" key="5">
    <source>
        <dbReference type="ARBA" id="ARBA00013063"/>
    </source>
</evidence>
<organism evidence="8 9">
    <name type="scientific">Aerolutibacter ruishenii</name>
    <dbReference type="NCBI Taxonomy" id="686800"/>
    <lineage>
        <taxon>Bacteria</taxon>
        <taxon>Pseudomonadati</taxon>
        <taxon>Pseudomonadota</taxon>
        <taxon>Gammaproteobacteria</taxon>
        <taxon>Lysobacterales</taxon>
        <taxon>Lysobacteraceae</taxon>
        <taxon>Aerolutibacter</taxon>
    </lineage>
</organism>
<comment type="catalytic activity">
    <reaction evidence="1">
        <text>2-dehydro-3-deoxy-6-phospho-D-gluconate = D-glyceraldehyde 3-phosphate + pyruvate</text>
        <dbReference type="Rhea" id="RHEA:17089"/>
        <dbReference type="ChEBI" id="CHEBI:15361"/>
        <dbReference type="ChEBI" id="CHEBI:57569"/>
        <dbReference type="ChEBI" id="CHEBI:59776"/>
        <dbReference type="EC" id="4.1.2.14"/>
    </reaction>
</comment>
<evidence type="ECO:0000256" key="2">
    <source>
        <dbReference type="ARBA" id="ARBA00004736"/>
    </source>
</evidence>
<dbReference type="InterPro" id="IPR000887">
    <property type="entry name" value="Aldlse_KDPG_KHG"/>
</dbReference>
<keyword evidence="7" id="KW-0119">Carbohydrate metabolism</keyword>
<sequence>MISLEAVLQLAPVMPVVVVDDVRHAVPLARALVAGGIPAIEVTLRTDAALEAVRAIAAEVPEAVVGVGTVRRPADFAAALAAGARFAVSPGASPDLLAAARDIDLPWLPGAATASEAMALAERGYLQQKFFPAEAAGGTAALRSLHGPLPDIRFCATGGITPANASEYLAVPSVACVGGSWLTPAKLLQAGDWAGIEALAREAAALRG</sequence>
<comment type="similarity">
    <text evidence="3">Belongs to the KHG/KDPG aldolase family.</text>
</comment>
<evidence type="ECO:0000256" key="4">
    <source>
        <dbReference type="ARBA" id="ARBA00011233"/>
    </source>
</evidence>
<dbReference type="SUPFAM" id="SSF51569">
    <property type="entry name" value="Aldolase"/>
    <property type="match status" value="1"/>
</dbReference>
<name>A0A562LRR4_9GAMM</name>
<comment type="pathway">
    <text evidence="2">Carbohydrate acid metabolism; 2-dehydro-3-deoxy-D-gluconate degradation; D-glyceraldehyde 3-phosphate and pyruvate from 2-dehydro-3-deoxy-D-gluconate: step 2/2.</text>
</comment>
<dbReference type="RefSeq" id="WP_277874027.1">
    <property type="nucleotide sequence ID" value="NZ_VLKP01000007.1"/>
</dbReference>
<dbReference type="EMBL" id="VLKP01000007">
    <property type="protein sequence ID" value="TWI10253.1"/>
    <property type="molecule type" value="Genomic_DNA"/>
</dbReference>
<keyword evidence="9" id="KW-1185">Reference proteome</keyword>
<dbReference type="PANTHER" id="PTHR30246">
    <property type="entry name" value="2-KETO-3-DEOXY-6-PHOSPHOGLUCONATE ALDOLASE"/>
    <property type="match status" value="1"/>
</dbReference>
<dbReference type="AlphaFoldDB" id="A0A562LRR4"/>